<gene>
    <name evidence="5" type="ORF">Taro_029481</name>
</gene>
<dbReference type="PANTHER" id="PTHR31580">
    <property type="entry name" value="FILAMENT-LIKE PLANT PROTEIN 4"/>
    <property type="match status" value="1"/>
</dbReference>
<organism evidence="5 6">
    <name type="scientific">Colocasia esculenta</name>
    <name type="common">Wild taro</name>
    <name type="synonym">Arum esculentum</name>
    <dbReference type="NCBI Taxonomy" id="4460"/>
    <lineage>
        <taxon>Eukaryota</taxon>
        <taxon>Viridiplantae</taxon>
        <taxon>Streptophyta</taxon>
        <taxon>Embryophyta</taxon>
        <taxon>Tracheophyta</taxon>
        <taxon>Spermatophyta</taxon>
        <taxon>Magnoliopsida</taxon>
        <taxon>Liliopsida</taxon>
        <taxon>Araceae</taxon>
        <taxon>Aroideae</taxon>
        <taxon>Colocasieae</taxon>
        <taxon>Colocasia</taxon>
    </lineage>
</organism>
<feature type="compositionally biased region" description="Basic and acidic residues" evidence="4">
    <location>
        <begin position="739"/>
        <end position="752"/>
    </location>
</feature>
<keyword evidence="6" id="KW-1185">Reference proteome</keyword>
<dbReference type="PANTHER" id="PTHR31580:SF4">
    <property type="entry name" value="FILAMENT-LIKE PLANT PROTEIN 6"/>
    <property type="match status" value="1"/>
</dbReference>
<evidence type="ECO:0000313" key="6">
    <source>
        <dbReference type="Proteomes" id="UP000652761"/>
    </source>
</evidence>
<evidence type="ECO:0000256" key="2">
    <source>
        <dbReference type="ARBA" id="ARBA00023054"/>
    </source>
</evidence>
<evidence type="ECO:0000256" key="3">
    <source>
        <dbReference type="SAM" id="Coils"/>
    </source>
</evidence>
<dbReference type="InterPro" id="IPR008587">
    <property type="entry name" value="FPP_plant"/>
</dbReference>
<feature type="region of interest" description="Disordered" evidence="4">
    <location>
        <begin position="1237"/>
        <end position="1296"/>
    </location>
</feature>
<feature type="coiled-coil region" evidence="3">
    <location>
        <begin position="557"/>
        <end position="584"/>
    </location>
</feature>
<evidence type="ECO:0000256" key="1">
    <source>
        <dbReference type="ARBA" id="ARBA00005921"/>
    </source>
</evidence>
<evidence type="ECO:0000313" key="5">
    <source>
        <dbReference type="EMBL" id="MQL96801.1"/>
    </source>
</evidence>
<protein>
    <recommendedName>
        <fullName evidence="7">Filament-like plant protein 4</fullName>
    </recommendedName>
</protein>
<comment type="similarity">
    <text evidence="1">Belongs to the FPP family.</text>
</comment>
<dbReference type="Proteomes" id="UP000652761">
    <property type="component" value="Unassembled WGS sequence"/>
</dbReference>
<name>A0A843VJ23_COLES</name>
<evidence type="ECO:0008006" key="7">
    <source>
        <dbReference type="Google" id="ProtNLM"/>
    </source>
</evidence>
<evidence type="ECO:0000256" key="4">
    <source>
        <dbReference type="SAM" id="MobiDB-lite"/>
    </source>
</evidence>
<accession>A0A843VJ23</accession>
<dbReference type="Pfam" id="PF05911">
    <property type="entry name" value="FPP"/>
    <property type="match status" value="1"/>
</dbReference>
<feature type="region of interest" description="Disordered" evidence="4">
    <location>
        <begin position="527"/>
        <end position="548"/>
    </location>
</feature>
<sequence length="1296" mass="143432">MEVWKKTGGEETGELPPHASSLTVVCTYKEFSTTLLSNKIKFLAPPPCLHLHSSSSSLNPSLRTSRLPTNPEIFYHPLPIKAKTFLLLLPRSITWFATPVASISSAEVSTDSLSLSLSLPLPFPLWLVSACHPGTGILGDGGFRAYKQCHCCRHRLQCRFAGGALNTDHSLAFCEAPFPDLVLLAKRYAAGFSINLLKSESFSMLKTGASILDHWDGANMDRRSWPWKKKSSDKTAAATDSIAASLSSSQGDKDNSKSVNYIQISKETYNQLTEFKDQVKVLNDDVKALNEKLSTAQADLITRDNLVKQHAKVAEEAVTGWEKAEAEASALKNQLEDVTLLKLTAEERAAHLDGALKECMKQIRSVKEEGEQKLHDVVFAKTKHWEKIKFELDSRIVDFEEELLRASAENAALSRSLQERSNMLMKLSDEKSMADAEIEVLKANIQSCEREISSLKYEVQVVTKELEIRNEEKNMCVRSAEVANKQHLEDVKKITKLEAECQRLRGLVRKRLPGPAALAQMKQEVESLGRDYGDTRSRRSSASPRLGPVPDFALENIQQCHKENEFLTARLLAMEEETKMLKEALSKRNYELQASRNVCAKTSSKLRSLEVHMLAVDQQRSPLKSNLHVPIEGPLNQHVSTPPSLTSMSEDGIDDEGSCSDSWATALMSELSHIKKEKDVCKPNKVKKSNSLDLMDDFLEMEKLACLSSESIGALTRPDGTMGKTGNKNLENKTLIEANQDRDLRKEQHPGLDEPQDPISSKGGQSPGDVTSKRNEVLLLKLKSRVALALDAPTKDFDAGKLLEDLKGILIDSQEELPRQYISCTIEESITPLDKHCPEDMGDTIDNRISSACLENACVDTRASVDRDLKNAISHIHDFVTSVCKDAGEVQTMSSNGNLVGQKVGEFSDCVSKVLCNEIGFDNFIVALSSILCEVKENFRILGGRENEGESNSSDYIDKVTLLEKKVEQGGERFSIDSALVPNSESYPDHQNGDASPGFELKGTIDGSSTNEVVQLKLERDDLQVELARCAESLEQAKTQLLEMDQELTELKSQLAASHKTNSLAETQLKCMAASYKTLETRTQELENEINLLNAKAESLDNELQQERHSHQDDLAKCKDLQEQLERYQSCSTSVHASGADNETKIKQEREIAAAAEKLAECQETILLLGKQLKALRPRTEVDSSSNSRLNEDFFDGMLDRDGSNGKGRHSTQLSDHADLENIASFLQKTGCESPLDGFNPLFSPPHTEAGPMPRSPVGSKHSKHRSTLSSSSCASSNPAPEKHGRGFSRFFSKGK</sequence>
<feature type="compositionally biased region" description="Basic and acidic residues" evidence="4">
    <location>
        <begin position="527"/>
        <end position="537"/>
    </location>
</feature>
<keyword evidence="2 3" id="KW-0175">Coiled coil</keyword>
<proteinExistence type="inferred from homology"/>
<feature type="compositionally biased region" description="Polar residues" evidence="4">
    <location>
        <begin position="637"/>
        <end position="649"/>
    </location>
</feature>
<comment type="caution">
    <text evidence="5">The sequence shown here is derived from an EMBL/GenBank/DDBJ whole genome shotgun (WGS) entry which is preliminary data.</text>
</comment>
<feature type="coiled-coil region" evidence="3">
    <location>
        <begin position="396"/>
        <end position="465"/>
    </location>
</feature>
<feature type="region of interest" description="Disordered" evidence="4">
    <location>
        <begin position="1180"/>
        <end position="1216"/>
    </location>
</feature>
<feature type="coiled-coil region" evidence="3">
    <location>
        <begin position="272"/>
        <end position="341"/>
    </location>
</feature>
<dbReference type="EMBL" id="NMUH01001960">
    <property type="protein sequence ID" value="MQL96801.1"/>
    <property type="molecule type" value="Genomic_DNA"/>
</dbReference>
<reference evidence="5" key="1">
    <citation type="submission" date="2017-07" db="EMBL/GenBank/DDBJ databases">
        <title>Taro Niue Genome Assembly and Annotation.</title>
        <authorList>
            <person name="Atibalentja N."/>
            <person name="Keating K."/>
            <person name="Fields C.J."/>
        </authorList>
    </citation>
    <scope>NUCLEOTIDE SEQUENCE</scope>
    <source>
        <strain evidence="5">Niue_2</strain>
        <tissue evidence="5">Leaf</tissue>
    </source>
</reference>
<feature type="region of interest" description="Disordered" evidence="4">
    <location>
        <begin position="715"/>
        <end position="771"/>
    </location>
</feature>
<feature type="coiled-coil region" evidence="3">
    <location>
        <begin position="1013"/>
        <end position="1110"/>
    </location>
</feature>
<feature type="compositionally biased region" description="Low complexity" evidence="4">
    <location>
        <begin position="1268"/>
        <end position="1277"/>
    </location>
</feature>
<feature type="region of interest" description="Disordered" evidence="4">
    <location>
        <begin position="628"/>
        <end position="656"/>
    </location>
</feature>
<dbReference type="OrthoDB" id="1926355at2759"/>